<gene>
    <name evidence="11" type="ORF">I2501_37600</name>
</gene>
<dbReference type="Gene3D" id="1.20.1560.10">
    <property type="entry name" value="ABC transporter type 1, transmembrane domain"/>
    <property type="match status" value="1"/>
</dbReference>
<evidence type="ECO:0000256" key="4">
    <source>
        <dbReference type="ARBA" id="ARBA00022840"/>
    </source>
</evidence>
<evidence type="ECO:0000313" key="12">
    <source>
        <dbReference type="Proteomes" id="UP000657385"/>
    </source>
</evidence>
<dbReference type="Pfam" id="PF00005">
    <property type="entry name" value="ABC_tran"/>
    <property type="match status" value="1"/>
</dbReference>
<dbReference type="InterPro" id="IPR039421">
    <property type="entry name" value="Type_1_exporter"/>
</dbReference>
<proteinExistence type="predicted"/>
<evidence type="ECO:0000256" key="7">
    <source>
        <dbReference type="SAM" id="MobiDB-lite"/>
    </source>
</evidence>
<feature type="domain" description="ABC transporter" evidence="9">
    <location>
        <begin position="385"/>
        <end position="613"/>
    </location>
</feature>
<dbReference type="InterPro" id="IPR017871">
    <property type="entry name" value="ABC_transporter-like_CS"/>
</dbReference>
<feature type="transmembrane region" description="Helical" evidence="8">
    <location>
        <begin position="290"/>
        <end position="310"/>
    </location>
</feature>
<organism evidence="11 12">
    <name type="scientific">Streptacidiphilus fuscans</name>
    <dbReference type="NCBI Taxonomy" id="2789292"/>
    <lineage>
        <taxon>Bacteria</taxon>
        <taxon>Bacillati</taxon>
        <taxon>Actinomycetota</taxon>
        <taxon>Actinomycetes</taxon>
        <taxon>Kitasatosporales</taxon>
        <taxon>Streptomycetaceae</taxon>
        <taxon>Streptacidiphilus</taxon>
    </lineage>
</organism>
<dbReference type="PROSITE" id="PS00211">
    <property type="entry name" value="ABC_TRANSPORTER_1"/>
    <property type="match status" value="1"/>
</dbReference>
<feature type="region of interest" description="Disordered" evidence="7">
    <location>
        <begin position="1"/>
        <end position="42"/>
    </location>
</feature>
<dbReference type="SUPFAM" id="SSF90123">
    <property type="entry name" value="ABC transporter transmembrane region"/>
    <property type="match status" value="1"/>
</dbReference>
<accession>A0A931FKI7</accession>
<feature type="transmembrane region" description="Helical" evidence="8">
    <location>
        <begin position="203"/>
        <end position="222"/>
    </location>
</feature>
<dbReference type="InterPro" id="IPR011527">
    <property type="entry name" value="ABC1_TM_dom"/>
</dbReference>
<dbReference type="SUPFAM" id="SSF52540">
    <property type="entry name" value="P-loop containing nucleoside triphosphate hydrolases"/>
    <property type="match status" value="1"/>
</dbReference>
<evidence type="ECO:0000313" key="11">
    <source>
        <dbReference type="EMBL" id="MBF9073744.1"/>
    </source>
</evidence>
<dbReference type="Proteomes" id="UP000657385">
    <property type="component" value="Unassembled WGS sequence"/>
</dbReference>
<sequence length="614" mass="65565">MGTSTPTQEAGIAAPADAEVEALPRRQPSVVGDDGDDGGAPGDSGLRALVRFWPLTRGDRRWLVLVSVSLVVTALAETVVVLLFGDLTDSALQTGSLRAYWGPAGVWLAVSVVAALVGFAGNCLGAWVGERFILRLRARVFAHLQRLPADFFRRHRPGDLVERLTGDVAAVEELAVTGAIGIASAVVSAVLFSAALFWLRWDMALAVLAAAPVFWLAARVMTDRVEVAARAQRAADGAVSAVIEESLRGGTLRRMFGRRGEEEQRLDVEAGGWLRATMAAVRLEECYHQVVVVLEALCVLGVIGLGAWEVGQHRMTVGQLLSFAAFLGCLYPPLQSLGRTTLLFTSAAAAADRVAEIWDAPVAERAGTSEADAETLAADPCAAALEFRDVSVRFPGAEHDTLSEVSLVLRAGRTVVVSGPSGSGKSTLVRAVLRLVEPVRGEVVLNGRRPDRLPTERLRDELTLVPQHTDLLPASAADNIGVARPDATRAQITAAAREAGLHDALSRLPQGYDTVLDPLQSQLSGGELRRLALARAYLRDSAVWILDEPVAGLDPQSAAVAVTTLRRRTADRAVLIVTHDPSPYVWADAHLVLDGGHLDGGHLNEVKLDEGRRW</sequence>
<evidence type="ECO:0000259" key="10">
    <source>
        <dbReference type="PROSITE" id="PS50929"/>
    </source>
</evidence>
<comment type="caution">
    <text evidence="11">The sequence shown here is derived from an EMBL/GenBank/DDBJ whole genome shotgun (WGS) entry which is preliminary data.</text>
</comment>
<dbReference type="GO" id="GO:0015421">
    <property type="term" value="F:ABC-type oligopeptide transporter activity"/>
    <property type="evidence" value="ECO:0007669"/>
    <property type="project" value="TreeGrafter"/>
</dbReference>
<dbReference type="PROSITE" id="PS50893">
    <property type="entry name" value="ABC_TRANSPORTER_2"/>
    <property type="match status" value="1"/>
</dbReference>
<dbReference type="PANTHER" id="PTHR43394:SF1">
    <property type="entry name" value="ATP-BINDING CASSETTE SUB-FAMILY B MEMBER 10, MITOCHONDRIAL"/>
    <property type="match status" value="1"/>
</dbReference>
<comment type="subcellular location">
    <subcellularLocation>
        <location evidence="1">Cell membrane</location>
        <topology evidence="1">Multi-pass membrane protein</topology>
    </subcellularLocation>
</comment>
<keyword evidence="4 11" id="KW-0067">ATP-binding</keyword>
<dbReference type="InterPro" id="IPR003593">
    <property type="entry name" value="AAA+_ATPase"/>
</dbReference>
<keyword evidence="2 8" id="KW-0812">Transmembrane</keyword>
<dbReference type="GO" id="GO:0005886">
    <property type="term" value="C:plasma membrane"/>
    <property type="evidence" value="ECO:0007669"/>
    <property type="project" value="UniProtKB-SubCell"/>
</dbReference>
<dbReference type="SMART" id="SM00382">
    <property type="entry name" value="AAA"/>
    <property type="match status" value="1"/>
</dbReference>
<evidence type="ECO:0000256" key="3">
    <source>
        <dbReference type="ARBA" id="ARBA00022741"/>
    </source>
</evidence>
<dbReference type="CDD" id="cd03228">
    <property type="entry name" value="ABCC_MRP_Like"/>
    <property type="match status" value="1"/>
</dbReference>
<dbReference type="GO" id="GO:0005524">
    <property type="term" value="F:ATP binding"/>
    <property type="evidence" value="ECO:0007669"/>
    <property type="project" value="UniProtKB-KW"/>
</dbReference>
<dbReference type="RefSeq" id="WP_196198585.1">
    <property type="nucleotide sequence ID" value="NZ_JADPRT010000025.1"/>
</dbReference>
<dbReference type="PANTHER" id="PTHR43394">
    <property type="entry name" value="ATP-DEPENDENT PERMEASE MDL1, MITOCHONDRIAL"/>
    <property type="match status" value="1"/>
</dbReference>
<dbReference type="Gene3D" id="3.40.50.300">
    <property type="entry name" value="P-loop containing nucleotide triphosphate hydrolases"/>
    <property type="match status" value="1"/>
</dbReference>
<name>A0A931FKI7_9ACTN</name>
<dbReference type="GO" id="GO:0016887">
    <property type="term" value="F:ATP hydrolysis activity"/>
    <property type="evidence" value="ECO:0007669"/>
    <property type="project" value="InterPro"/>
</dbReference>
<evidence type="ECO:0000256" key="6">
    <source>
        <dbReference type="ARBA" id="ARBA00023136"/>
    </source>
</evidence>
<dbReference type="AlphaFoldDB" id="A0A931FKI7"/>
<evidence type="ECO:0000256" key="1">
    <source>
        <dbReference type="ARBA" id="ARBA00004651"/>
    </source>
</evidence>
<keyword evidence="12" id="KW-1185">Reference proteome</keyword>
<reference evidence="11" key="1">
    <citation type="submission" date="2020-11" db="EMBL/GenBank/DDBJ databases">
        <title>Isolation and identification of active actinomycetes.</title>
        <authorList>
            <person name="Yu B."/>
        </authorList>
    </citation>
    <scope>NUCLEOTIDE SEQUENCE</scope>
    <source>
        <strain evidence="11">NEAU-YB345</strain>
    </source>
</reference>
<feature type="transmembrane region" description="Helical" evidence="8">
    <location>
        <begin position="62"/>
        <end position="84"/>
    </location>
</feature>
<dbReference type="InterPro" id="IPR027417">
    <property type="entry name" value="P-loop_NTPase"/>
</dbReference>
<dbReference type="InterPro" id="IPR003439">
    <property type="entry name" value="ABC_transporter-like_ATP-bd"/>
</dbReference>
<dbReference type="Pfam" id="PF00664">
    <property type="entry name" value="ABC_membrane"/>
    <property type="match status" value="1"/>
</dbReference>
<dbReference type="PROSITE" id="PS50929">
    <property type="entry name" value="ABC_TM1F"/>
    <property type="match status" value="1"/>
</dbReference>
<keyword evidence="5 8" id="KW-1133">Transmembrane helix</keyword>
<feature type="transmembrane region" description="Helical" evidence="8">
    <location>
        <begin position="174"/>
        <end position="197"/>
    </location>
</feature>
<evidence type="ECO:0000259" key="9">
    <source>
        <dbReference type="PROSITE" id="PS50893"/>
    </source>
</evidence>
<evidence type="ECO:0000256" key="5">
    <source>
        <dbReference type="ARBA" id="ARBA00022989"/>
    </source>
</evidence>
<keyword evidence="3" id="KW-0547">Nucleotide-binding</keyword>
<dbReference type="EMBL" id="JADPRT010000025">
    <property type="protein sequence ID" value="MBF9073744.1"/>
    <property type="molecule type" value="Genomic_DNA"/>
</dbReference>
<keyword evidence="6 8" id="KW-0472">Membrane</keyword>
<protein>
    <submittedName>
        <fullName evidence="11">ABC transporter ATP-binding protein</fullName>
    </submittedName>
</protein>
<evidence type="ECO:0000256" key="8">
    <source>
        <dbReference type="SAM" id="Phobius"/>
    </source>
</evidence>
<evidence type="ECO:0000256" key="2">
    <source>
        <dbReference type="ARBA" id="ARBA00022692"/>
    </source>
</evidence>
<feature type="domain" description="ABC transmembrane type-1" evidence="10">
    <location>
        <begin position="64"/>
        <end position="346"/>
    </location>
</feature>
<feature type="transmembrane region" description="Helical" evidence="8">
    <location>
        <begin position="104"/>
        <end position="129"/>
    </location>
</feature>
<dbReference type="InterPro" id="IPR036640">
    <property type="entry name" value="ABC1_TM_sf"/>
</dbReference>